<gene>
    <name evidence="2" type="ORF">BIFBRE_05101</name>
</gene>
<comment type="caution">
    <text evidence="2">The sequence shown here is derived from an EMBL/GenBank/DDBJ whole genome shotgun (WGS) entry which is preliminary data.</text>
</comment>
<dbReference type="HOGENOM" id="CLU_2767571_0_0_11"/>
<reference evidence="2 3" key="1">
    <citation type="submission" date="2010-02" db="EMBL/GenBank/DDBJ databases">
        <authorList>
            <person name="Weinstock G."/>
            <person name="Sodergren E."/>
            <person name="Clifton S."/>
            <person name="Fulton L."/>
            <person name="Fulton B."/>
            <person name="Courtney L."/>
            <person name="Fronick C."/>
            <person name="Harrison M."/>
            <person name="Strong C."/>
            <person name="Farmer C."/>
            <person name="Delahaunty K."/>
            <person name="Markovic C."/>
            <person name="Hall O."/>
            <person name="Minx P."/>
            <person name="Tomlinson C."/>
            <person name="Mitreva M."/>
            <person name="Nelson J."/>
            <person name="Hou S."/>
            <person name="Wollam A."/>
            <person name="Pepin K.H."/>
            <person name="Johnson M."/>
            <person name="Bhonagiri V."/>
            <person name="Zhang X."/>
            <person name="Suruliraj S."/>
            <person name="Warren W."/>
            <person name="Chinwalla A."/>
            <person name="Mardis E.R."/>
            <person name="Wilson R.K."/>
        </authorList>
    </citation>
    <scope>NUCLEOTIDE SEQUENCE [LARGE SCALE GENOMIC DNA]</scope>
    <source>
        <strain evidence="2 3">DSM 20213</strain>
    </source>
</reference>
<protein>
    <submittedName>
        <fullName evidence="2">Uncharacterized protein</fullName>
    </submittedName>
</protein>
<keyword evidence="3" id="KW-1185">Reference proteome</keyword>
<keyword evidence="1" id="KW-1133">Transmembrane helix</keyword>
<dbReference type="Proteomes" id="UP000003191">
    <property type="component" value="Unassembled WGS sequence"/>
</dbReference>
<feature type="transmembrane region" description="Helical" evidence="1">
    <location>
        <begin position="20"/>
        <end position="41"/>
    </location>
</feature>
<evidence type="ECO:0000313" key="3">
    <source>
        <dbReference type="Proteomes" id="UP000003191"/>
    </source>
</evidence>
<name>D4BSK9_BIFBR</name>
<accession>D4BSK9</accession>
<dbReference type="AlphaFoldDB" id="D4BSK9"/>
<keyword evidence="1" id="KW-0812">Transmembrane</keyword>
<sequence>MLLALSPKGLLTYKRMVICPLGPCPSIGLCTIALIVGRMGIKRAFATAGQGKCGEEMLLGLWLFIALLLA</sequence>
<organism evidence="2 3">
    <name type="scientific">Bifidobacterium breve DSM 20213 = JCM 1192</name>
    <dbReference type="NCBI Taxonomy" id="518634"/>
    <lineage>
        <taxon>Bacteria</taxon>
        <taxon>Bacillati</taxon>
        <taxon>Actinomycetota</taxon>
        <taxon>Actinomycetes</taxon>
        <taxon>Bifidobacteriales</taxon>
        <taxon>Bifidobacteriaceae</taxon>
        <taxon>Bifidobacterium</taxon>
    </lineage>
</organism>
<proteinExistence type="predicted"/>
<dbReference type="EMBL" id="ACCG02000076">
    <property type="protein sequence ID" value="EFE88050.1"/>
    <property type="molecule type" value="Genomic_DNA"/>
</dbReference>
<keyword evidence="1" id="KW-0472">Membrane</keyword>
<evidence type="ECO:0000313" key="2">
    <source>
        <dbReference type="EMBL" id="EFE88050.1"/>
    </source>
</evidence>
<evidence type="ECO:0000256" key="1">
    <source>
        <dbReference type="SAM" id="Phobius"/>
    </source>
</evidence>